<keyword evidence="2" id="KW-1185">Reference proteome</keyword>
<sequence length="285" mass="32755">MRFVAARPRITRPTVICNWQPKRYYKSDSIEPSFTLRNPVILEDNNKTVHLLGTAHISETSAREVRKLIKRVQPQQVVVELDADRAARLRNSPSEESNFDEFFKILMENKVPISARLFEMSIRATYSLLRKAGFVPGLEFLAAVDAAKEVQAQVVYGDRHFKETMKRVGKELEGKRFSFMKQLMNLDAPEIEHIFKDTSGFQSSIEKLLDRRNVKQLIAFMRRAAPPLAQVMLDERDLYLTRALKSQPGPQVVGVVGMAHLEGIERCWELDLKTIQNKIDDIENN</sequence>
<evidence type="ECO:0000313" key="1">
    <source>
        <dbReference type="EMBL" id="KAK4525384.1"/>
    </source>
</evidence>
<gene>
    <name evidence="1" type="ORF">GAYE_SCF12G3292</name>
</gene>
<dbReference type="Pfam" id="PF01963">
    <property type="entry name" value="TraB_PrgY_gumN"/>
    <property type="match status" value="1"/>
</dbReference>
<dbReference type="Proteomes" id="UP001300502">
    <property type="component" value="Unassembled WGS sequence"/>
</dbReference>
<dbReference type="EMBL" id="JANCYU010000030">
    <property type="protein sequence ID" value="KAK4525384.1"/>
    <property type="molecule type" value="Genomic_DNA"/>
</dbReference>
<organism evidence="1 2">
    <name type="scientific">Galdieria yellowstonensis</name>
    <dbReference type="NCBI Taxonomy" id="3028027"/>
    <lineage>
        <taxon>Eukaryota</taxon>
        <taxon>Rhodophyta</taxon>
        <taxon>Bangiophyceae</taxon>
        <taxon>Galdieriales</taxon>
        <taxon>Galdieriaceae</taxon>
        <taxon>Galdieria</taxon>
    </lineage>
</organism>
<dbReference type="AlphaFoldDB" id="A0AAV9ID86"/>
<reference evidence="1 2" key="1">
    <citation type="submission" date="2022-07" db="EMBL/GenBank/DDBJ databases">
        <title>Genome-wide signatures of adaptation to extreme environments.</title>
        <authorList>
            <person name="Cho C.H."/>
            <person name="Yoon H.S."/>
        </authorList>
    </citation>
    <scope>NUCLEOTIDE SEQUENCE [LARGE SCALE GENOMIC DNA]</scope>
    <source>
        <strain evidence="1 2">108.79 E11</strain>
    </source>
</reference>
<dbReference type="InterPro" id="IPR046345">
    <property type="entry name" value="TraB_PrgY-like"/>
</dbReference>
<dbReference type="PANTHER" id="PTHR21530">
    <property type="entry name" value="PHEROMONE SHUTDOWN PROTEIN"/>
    <property type="match status" value="1"/>
</dbReference>
<dbReference type="PANTHER" id="PTHR21530:SF7">
    <property type="entry name" value="TRAB DOMAIN-CONTAINING PROTEIN"/>
    <property type="match status" value="1"/>
</dbReference>
<name>A0AAV9ID86_9RHOD</name>
<dbReference type="InterPro" id="IPR002816">
    <property type="entry name" value="TraB/PrgY/GumN_fam"/>
</dbReference>
<protein>
    <recommendedName>
        <fullName evidence="3">TraB family protein</fullName>
    </recommendedName>
</protein>
<dbReference type="CDD" id="cd14726">
    <property type="entry name" value="TraB_PrgY-like"/>
    <property type="match status" value="1"/>
</dbReference>
<proteinExistence type="predicted"/>
<evidence type="ECO:0008006" key="3">
    <source>
        <dbReference type="Google" id="ProtNLM"/>
    </source>
</evidence>
<accession>A0AAV9ID86</accession>
<evidence type="ECO:0000313" key="2">
    <source>
        <dbReference type="Proteomes" id="UP001300502"/>
    </source>
</evidence>
<comment type="caution">
    <text evidence="1">The sequence shown here is derived from an EMBL/GenBank/DDBJ whole genome shotgun (WGS) entry which is preliminary data.</text>
</comment>